<gene>
    <name evidence="1" type="ORF">BSOLF_1714</name>
</gene>
<comment type="caution">
    <text evidence="1">The sequence shown here is derived from an EMBL/GenBank/DDBJ whole genome shotgun (WGS) entry which is preliminary data.</text>
</comment>
<name>A0A2R6XZ29_9BACL</name>
<dbReference type="EMBL" id="PEBX01000083">
    <property type="protein sequence ID" value="PTQ55688.1"/>
    <property type="molecule type" value="Genomic_DNA"/>
</dbReference>
<evidence type="ECO:0000313" key="1">
    <source>
        <dbReference type="EMBL" id="PTQ55688.1"/>
    </source>
</evidence>
<dbReference type="Proteomes" id="UP000244338">
    <property type="component" value="Unassembled WGS sequence"/>
</dbReference>
<organism evidence="1 2">
    <name type="scientific">Candidatus Carbonibacillus altaicus</name>
    <dbReference type="NCBI Taxonomy" id="2163959"/>
    <lineage>
        <taxon>Bacteria</taxon>
        <taxon>Bacillati</taxon>
        <taxon>Bacillota</taxon>
        <taxon>Bacilli</taxon>
        <taxon>Bacillales</taxon>
        <taxon>Candidatus Carbonibacillus</taxon>
    </lineage>
</organism>
<protein>
    <submittedName>
        <fullName evidence="1">Uncharacterized protein</fullName>
    </submittedName>
</protein>
<dbReference type="AlphaFoldDB" id="A0A2R6XZ29"/>
<evidence type="ECO:0000313" key="2">
    <source>
        <dbReference type="Proteomes" id="UP000244338"/>
    </source>
</evidence>
<reference evidence="2" key="1">
    <citation type="journal article" date="2018" name="Sci. Rep.">
        <title>Lignite coal burning seam in the remote Altai Mountains harbors a hydrogen-driven thermophilic microbial community.</title>
        <authorList>
            <person name="Kadnikov V.V."/>
            <person name="Mardanov A.V."/>
            <person name="Ivasenko D.A."/>
            <person name="Antsiferov D.V."/>
            <person name="Beletsky A.V."/>
            <person name="Karnachuk O.V."/>
            <person name="Ravin N.V."/>
        </authorList>
    </citation>
    <scope>NUCLEOTIDE SEQUENCE [LARGE SCALE GENOMIC DNA]</scope>
</reference>
<proteinExistence type="predicted"/>
<sequence length="116" mass="11744">MLRKISIVTLALVVIFGGMTWLSGATSVALAADPYEKIENASVEPQFLPAVGAVATAAARAAAPHVARVAAQAGKSALNAAAAAYGAYVGTKAAQATVGNQKESALTIDFPQEIFD</sequence>
<accession>A0A2R6XZ29</accession>